<dbReference type="AlphaFoldDB" id="A4VES2"/>
<dbReference type="InParanoid" id="A4VES2"/>
<dbReference type="RefSeq" id="XP_001471111.1">
    <property type="nucleotide sequence ID" value="XM_001471061.1"/>
</dbReference>
<dbReference type="GeneID" id="7846038"/>
<proteinExistence type="predicted"/>
<reference evidence="2" key="1">
    <citation type="journal article" date="2006" name="PLoS Biol.">
        <title>Macronuclear genome sequence of the ciliate Tetrahymena thermophila, a model eukaryote.</title>
        <authorList>
            <person name="Eisen J.A."/>
            <person name="Coyne R.S."/>
            <person name="Wu M."/>
            <person name="Wu D."/>
            <person name="Thiagarajan M."/>
            <person name="Wortman J.R."/>
            <person name="Badger J.H."/>
            <person name="Ren Q."/>
            <person name="Amedeo P."/>
            <person name="Jones K.M."/>
            <person name="Tallon L.J."/>
            <person name="Delcher A.L."/>
            <person name="Salzberg S.L."/>
            <person name="Silva J.C."/>
            <person name="Haas B.J."/>
            <person name="Majoros W.H."/>
            <person name="Farzad M."/>
            <person name="Carlton J.M."/>
            <person name="Smith R.K. Jr."/>
            <person name="Garg J."/>
            <person name="Pearlman R.E."/>
            <person name="Karrer K.M."/>
            <person name="Sun L."/>
            <person name="Manning G."/>
            <person name="Elde N.C."/>
            <person name="Turkewitz A.P."/>
            <person name="Asai D.J."/>
            <person name="Wilkes D.E."/>
            <person name="Wang Y."/>
            <person name="Cai H."/>
            <person name="Collins K."/>
            <person name="Stewart B.A."/>
            <person name="Lee S.R."/>
            <person name="Wilamowska K."/>
            <person name="Weinberg Z."/>
            <person name="Ruzzo W.L."/>
            <person name="Wloga D."/>
            <person name="Gaertig J."/>
            <person name="Frankel J."/>
            <person name="Tsao C.-C."/>
            <person name="Gorovsky M.A."/>
            <person name="Keeling P.J."/>
            <person name="Waller R.F."/>
            <person name="Patron N.J."/>
            <person name="Cherry J.M."/>
            <person name="Stover N.A."/>
            <person name="Krieger C.J."/>
            <person name="del Toro C."/>
            <person name="Ryder H.F."/>
            <person name="Williamson S.C."/>
            <person name="Barbeau R.A."/>
            <person name="Hamilton E.P."/>
            <person name="Orias E."/>
        </authorList>
    </citation>
    <scope>NUCLEOTIDE SEQUENCE [LARGE SCALE GENOMIC DNA]</scope>
    <source>
        <strain evidence="2">SB210</strain>
    </source>
</reference>
<dbReference type="EMBL" id="GG662845">
    <property type="protein sequence ID" value="EDK32017.1"/>
    <property type="molecule type" value="Genomic_DNA"/>
</dbReference>
<evidence type="ECO:0000313" key="1">
    <source>
        <dbReference type="EMBL" id="EDK32017.1"/>
    </source>
</evidence>
<gene>
    <name evidence="1" type="ORF">TTHERM_00011539</name>
</gene>
<evidence type="ECO:0000313" key="2">
    <source>
        <dbReference type="Proteomes" id="UP000009168"/>
    </source>
</evidence>
<dbReference type="KEGG" id="tet:TTHERM_00011539"/>
<dbReference type="Proteomes" id="UP000009168">
    <property type="component" value="Unassembled WGS sequence"/>
</dbReference>
<dbReference type="HOGENOM" id="CLU_2595138_0_0_1"/>
<protein>
    <submittedName>
        <fullName evidence="1">Uncharacterized protein</fullName>
    </submittedName>
</protein>
<sequence>MDGYIISVKGSAVLGMRSYTKNKFQRKKNIVSQGVHYNTQYNKVKFYLLNSKEEVRWSIRILITSTVAVFRVESKCYYKI</sequence>
<organism evidence="1 2">
    <name type="scientific">Tetrahymena thermophila (strain SB210)</name>
    <dbReference type="NCBI Taxonomy" id="312017"/>
    <lineage>
        <taxon>Eukaryota</taxon>
        <taxon>Sar</taxon>
        <taxon>Alveolata</taxon>
        <taxon>Ciliophora</taxon>
        <taxon>Intramacronucleata</taxon>
        <taxon>Oligohymenophorea</taxon>
        <taxon>Hymenostomatida</taxon>
        <taxon>Tetrahymenina</taxon>
        <taxon>Tetrahymenidae</taxon>
        <taxon>Tetrahymena</taxon>
    </lineage>
</organism>
<name>A4VES2_TETTS</name>
<accession>A4VES2</accession>
<keyword evidence="2" id="KW-1185">Reference proteome</keyword>